<accession>A0A5C3LU81</accession>
<protein>
    <submittedName>
        <fullName evidence="1">Uncharacterized protein</fullName>
    </submittedName>
</protein>
<evidence type="ECO:0000313" key="1">
    <source>
        <dbReference type="EMBL" id="TFK35646.1"/>
    </source>
</evidence>
<gene>
    <name evidence="1" type="ORF">BDQ12DRAFT_668287</name>
</gene>
<reference evidence="1 2" key="1">
    <citation type="journal article" date="2019" name="Nat. Ecol. Evol.">
        <title>Megaphylogeny resolves global patterns of mushroom evolution.</title>
        <authorList>
            <person name="Varga T."/>
            <person name="Krizsan K."/>
            <person name="Foldi C."/>
            <person name="Dima B."/>
            <person name="Sanchez-Garcia M."/>
            <person name="Sanchez-Ramirez S."/>
            <person name="Szollosi G.J."/>
            <person name="Szarkandi J.G."/>
            <person name="Papp V."/>
            <person name="Albert L."/>
            <person name="Andreopoulos W."/>
            <person name="Angelini C."/>
            <person name="Antonin V."/>
            <person name="Barry K.W."/>
            <person name="Bougher N.L."/>
            <person name="Buchanan P."/>
            <person name="Buyck B."/>
            <person name="Bense V."/>
            <person name="Catcheside P."/>
            <person name="Chovatia M."/>
            <person name="Cooper J."/>
            <person name="Damon W."/>
            <person name="Desjardin D."/>
            <person name="Finy P."/>
            <person name="Geml J."/>
            <person name="Haridas S."/>
            <person name="Hughes K."/>
            <person name="Justo A."/>
            <person name="Karasinski D."/>
            <person name="Kautmanova I."/>
            <person name="Kiss B."/>
            <person name="Kocsube S."/>
            <person name="Kotiranta H."/>
            <person name="LaButti K.M."/>
            <person name="Lechner B.E."/>
            <person name="Liimatainen K."/>
            <person name="Lipzen A."/>
            <person name="Lukacs Z."/>
            <person name="Mihaltcheva S."/>
            <person name="Morgado L.N."/>
            <person name="Niskanen T."/>
            <person name="Noordeloos M.E."/>
            <person name="Ohm R.A."/>
            <person name="Ortiz-Santana B."/>
            <person name="Ovrebo C."/>
            <person name="Racz N."/>
            <person name="Riley R."/>
            <person name="Savchenko A."/>
            <person name="Shiryaev A."/>
            <person name="Soop K."/>
            <person name="Spirin V."/>
            <person name="Szebenyi C."/>
            <person name="Tomsovsky M."/>
            <person name="Tulloss R.E."/>
            <person name="Uehling J."/>
            <person name="Grigoriev I.V."/>
            <person name="Vagvolgyi C."/>
            <person name="Papp T."/>
            <person name="Martin F.M."/>
            <person name="Miettinen O."/>
            <person name="Hibbett D.S."/>
            <person name="Nagy L.G."/>
        </authorList>
    </citation>
    <scope>NUCLEOTIDE SEQUENCE [LARGE SCALE GENOMIC DNA]</scope>
    <source>
        <strain evidence="1 2">CBS 166.37</strain>
    </source>
</reference>
<dbReference type="AlphaFoldDB" id="A0A5C3LU81"/>
<sequence>MCIGHVGGVKCLILFGKRNIVAAGEKVDVVILGAANVTVGQTCIYDVVPGLVDVAAVMLGMSLIDADVLRQAHIVVVVPWIEVMLSVEGGKTGGGKMGELHSHLKGGYTGPHFGLAVTICPANGDKSPHPPYEHPMQVLNIQPDFPAINSQIETYFNLEVEDS</sequence>
<name>A0A5C3LU81_9AGAR</name>
<organism evidence="1 2">
    <name type="scientific">Crucibulum laeve</name>
    <dbReference type="NCBI Taxonomy" id="68775"/>
    <lineage>
        <taxon>Eukaryota</taxon>
        <taxon>Fungi</taxon>
        <taxon>Dikarya</taxon>
        <taxon>Basidiomycota</taxon>
        <taxon>Agaricomycotina</taxon>
        <taxon>Agaricomycetes</taxon>
        <taxon>Agaricomycetidae</taxon>
        <taxon>Agaricales</taxon>
        <taxon>Agaricineae</taxon>
        <taxon>Nidulariaceae</taxon>
        <taxon>Crucibulum</taxon>
    </lineage>
</organism>
<dbReference type="EMBL" id="ML213619">
    <property type="protein sequence ID" value="TFK35646.1"/>
    <property type="molecule type" value="Genomic_DNA"/>
</dbReference>
<proteinExistence type="predicted"/>
<evidence type="ECO:0000313" key="2">
    <source>
        <dbReference type="Proteomes" id="UP000308652"/>
    </source>
</evidence>
<keyword evidence="2" id="KW-1185">Reference proteome</keyword>
<dbReference type="Proteomes" id="UP000308652">
    <property type="component" value="Unassembled WGS sequence"/>
</dbReference>